<dbReference type="EMBL" id="CAUYUJ010005213">
    <property type="protein sequence ID" value="CAK0812673.1"/>
    <property type="molecule type" value="Genomic_DNA"/>
</dbReference>
<feature type="region of interest" description="Disordered" evidence="1">
    <location>
        <begin position="148"/>
        <end position="196"/>
    </location>
</feature>
<evidence type="ECO:0000313" key="2">
    <source>
        <dbReference type="EMBL" id="CAK0812673.1"/>
    </source>
</evidence>
<name>A0ABN9R2V6_9DINO</name>
<proteinExistence type="predicted"/>
<accession>A0ABN9R2V6</accession>
<evidence type="ECO:0000256" key="1">
    <source>
        <dbReference type="SAM" id="MobiDB-lite"/>
    </source>
</evidence>
<gene>
    <name evidence="2" type="ORF">PCOR1329_LOCUS16918</name>
</gene>
<protein>
    <submittedName>
        <fullName evidence="2">Uncharacterized protein</fullName>
    </submittedName>
</protein>
<dbReference type="Proteomes" id="UP001189429">
    <property type="component" value="Unassembled WGS sequence"/>
</dbReference>
<evidence type="ECO:0000313" key="3">
    <source>
        <dbReference type="Proteomes" id="UP001189429"/>
    </source>
</evidence>
<organism evidence="2 3">
    <name type="scientific">Prorocentrum cordatum</name>
    <dbReference type="NCBI Taxonomy" id="2364126"/>
    <lineage>
        <taxon>Eukaryota</taxon>
        <taxon>Sar</taxon>
        <taxon>Alveolata</taxon>
        <taxon>Dinophyceae</taxon>
        <taxon>Prorocentrales</taxon>
        <taxon>Prorocentraceae</taxon>
        <taxon>Prorocentrum</taxon>
    </lineage>
</organism>
<sequence>MDSGAFGGFGVVYVTHPEGPGRGPHVPRFGSYIRGRPRRGMRETPTKVVFRHPETWGFVLDSCWAVHTSWPLPRRGQDPSLEDSALPMTVENMHSEAQRYNRGQQIDPEDPDPVDDGFEVGLEYRGEDDSLGRLVRVRMGDQALHAAVRDAAGPGARPRARGGGRLGRGPWQQREEEWEAEGAGGSAESELGGGTP</sequence>
<keyword evidence="3" id="KW-1185">Reference proteome</keyword>
<comment type="caution">
    <text evidence="2">The sequence shown here is derived from an EMBL/GenBank/DDBJ whole genome shotgun (WGS) entry which is preliminary data.</text>
</comment>
<reference evidence="2" key="1">
    <citation type="submission" date="2023-10" db="EMBL/GenBank/DDBJ databases">
        <authorList>
            <person name="Chen Y."/>
            <person name="Shah S."/>
            <person name="Dougan E. K."/>
            <person name="Thang M."/>
            <person name="Chan C."/>
        </authorList>
    </citation>
    <scope>NUCLEOTIDE SEQUENCE [LARGE SCALE GENOMIC DNA]</scope>
</reference>